<dbReference type="PANTHER" id="PTHR33127:SF5">
    <property type="entry name" value="TRANSMEMBRANE PROTEIN"/>
    <property type="match status" value="1"/>
</dbReference>
<dbReference type="InterPro" id="IPR036047">
    <property type="entry name" value="F-box-like_dom_sf"/>
</dbReference>
<feature type="domain" description="F-box" evidence="1">
    <location>
        <begin position="60"/>
        <end position="93"/>
    </location>
</feature>
<keyword evidence="4" id="KW-1185">Reference proteome</keyword>
<dbReference type="SUPFAM" id="SSF81383">
    <property type="entry name" value="F-box domain"/>
    <property type="match status" value="1"/>
</dbReference>
<feature type="domain" description="KIB1-4 beta-propeller" evidence="2">
    <location>
        <begin position="469"/>
        <end position="715"/>
    </location>
</feature>
<dbReference type="EMBL" id="JBBPBN010000001">
    <property type="protein sequence ID" value="KAK9045568.1"/>
    <property type="molecule type" value="Genomic_DNA"/>
</dbReference>
<dbReference type="InterPro" id="IPR005174">
    <property type="entry name" value="KIB1-4_b-propeller"/>
</dbReference>
<dbReference type="Pfam" id="PF03478">
    <property type="entry name" value="Beta-prop_KIB1-4"/>
    <property type="match status" value="2"/>
</dbReference>
<proteinExistence type="predicted"/>
<protein>
    <recommendedName>
        <fullName evidence="5">F-box domain-containing protein</fullName>
    </recommendedName>
</protein>
<evidence type="ECO:0000259" key="1">
    <source>
        <dbReference type="Pfam" id="PF00646"/>
    </source>
</evidence>
<sequence>MPIRNLIHGSSRTFALLDQLITSHEDILHKRTPTLKFNSRPSMASCKFLATGTARSVRQWCDLPDDILSRILSLLFGRDFIRFLSVFRSWRSAPPPLRSIPNPYLRATSEASRYPSLFHFSGNSSECQFYDPFYNGSYKALIPDELIDARIYSSNYGWLLMCLGEQIFFFHPFTRQMIHLPVINQPDLNRCGRMCFSSPPTSPDCMVFGIDDEYPVECIVSTLRRGQFWWRHVFYQEYTAKFYSPQSNPVFHNGAFYCSDIDGKLGVYDNTKSEIGDWKILDKLRFPCKSIQETFLVVFDGELVSICMGPIGEYVRVFRLNYDCEIGWEEVHSLGDRMIFASRTCCISMQTDTMGNTIYFPSFDIGGNGLFYSLASRKFHSLVLSSAKNDLYNTKRMLHSVWITPTASEIYTEDDLLWFPNPGNFIPSSGRVTAKAAPQAYPSFVFTSLKDTNNQLLFNMFDRCHNAEGTPEIYRMRTVACAFGWLVQVGLDSWDCLLLNPQTLEKISLPRLPGKFKICAISSPPNDPNCIVLLIHYSGDRIGFAYCRPNENKWTIVVAKKSDDLNYDGISNVIGFQGKIYGLRHNSDLLEIDFDPILNMVRGVWDGVHLPLTSSLGTMVDKTYMVESCGELFTIRINFLDESTVNPSKITEVEVFKLDFARKIWEKVGSLGENIAFFCYGRRCCFSSSSMETGKGNSIYFIGCFSDNKNIYAFDFEDGSISISLPFPEVKMNNFVWTSLTLSSAM</sequence>
<evidence type="ECO:0000313" key="3">
    <source>
        <dbReference type="EMBL" id="KAK9045568.1"/>
    </source>
</evidence>
<reference evidence="3 4" key="1">
    <citation type="journal article" date="2024" name="G3 (Bethesda)">
        <title>Genome assembly of Hibiscus sabdariffa L. provides insights into metabolisms of medicinal natural products.</title>
        <authorList>
            <person name="Kim T."/>
        </authorList>
    </citation>
    <scope>NUCLEOTIDE SEQUENCE [LARGE SCALE GENOMIC DNA]</scope>
    <source>
        <strain evidence="3">TK-2024</strain>
        <tissue evidence="3">Old leaves</tissue>
    </source>
</reference>
<dbReference type="Pfam" id="PF00646">
    <property type="entry name" value="F-box"/>
    <property type="match status" value="1"/>
</dbReference>
<gene>
    <name evidence="3" type="ORF">V6N11_051477</name>
</gene>
<comment type="caution">
    <text evidence="3">The sequence shown here is derived from an EMBL/GenBank/DDBJ whole genome shotgun (WGS) entry which is preliminary data.</text>
</comment>
<evidence type="ECO:0008006" key="5">
    <source>
        <dbReference type="Google" id="ProtNLM"/>
    </source>
</evidence>
<accession>A0ABR2U758</accession>
<dbReference type="PANTHER" id="PTHR33127">
    <property type="entry name" value="TRANSMEMBRANE PROTEIN"/>
    <property type="match status" value="1"/>
</dbReference>
<dbReference type="Proteomes" id="UP001396334">
    <property type="component" value="Unassembled WGS sequence"/>
</dbReference>
<dbReference type="InterPro" id="IPR001810">
    <property type="entry name" value="F-box_dom"/>
</dbReference>
<feature type="domain" description="KIB1-4 beta-propeller" evidence="2">
    <location>
        <begin position="135"/>
        <end position="364"/>
    </location>
</feature>
<evidence type="ECO:0000313" key="4">
    <source>
        <dbReference type="Proteomes" id="UP001396334"/>
    </source>
</evidence>
<organism evidence="3 4">
    <name type="scientific">Hibiscus sabdariffa</name>
    <name type="common">roselle</name>
    <dbReference type="NCBI Taxonomy" id="183260"/>
    <lineage>
        <taxon>Eukaryota</taxon>
        <taxon>Viridiplantae</taxon>
        <taxon>Streptophyta</taxon>
        <taxon>Embryophyta</taxon>
        <taxon>Tracheophyta</taxon>
        <taxon>Spermatophyta</taxon>
        <taxon>Magnoliopsida</taxon>
        <taxon>eudicotyledons</taxon>
        <taxon>Gunneridae</taxon>
        <taxon>Pentapetalae</taxon>
        <taxon>rosids</taxon>
        <taxon>malvids</taxon>
        <taxon>Malvales</taxon>
        <taxon>Malvaceae</taxon>
        <taxon>Malvoideae</taxon>
        <taxon>Hibiscus</taxon>
    </lineage>
</organism>
<name>A0ABR2U758_9ROSI</name>
<evidence type="ECO:0000259" key="2">
    <source>
        <dbReference type="Pfam" id="PF03478"/>
    </source>
</evidence>